<gene>
    <name evidence="1" type="ORF">BV22DRAFT_532808</name>
</gene>
<sequence>MADPSENTNAFRLHASKYMKVAGLTILAYDYCITADQEIALLWGTEWGIARILFCVARYLPFVDAAVYHYYAFADFSGPDGYHRCFSVYYAALWLNVLGICAAEGLLILRTYAILKCRKALLYGLLVFVTAVLIAAFVIQGRMGQGLAYGPPPAPWIPGCFPTKNNNSLFSFFILLVIFESAILGLTVYQAKRHLRRWSSRLVQSLYRDGLLYVTVLLFMSTVNIIVMTTIPANYNEVFYTFPGIMHSVLASRIMFKIRESAQCEDDEDAECEQIVGTRAVHVIRFAV</sequence>
<name>A0ACB8BG44_9AGAM</name>
<proteinExistence type="predicted"/>
<comment type="caution">
    <text evidence="1">The sequence shown here is derived from an EMBL/GenBank/DDBJ whole genome shotgun (WGS) entry which is preliminary data.</text>
</comment>
<dbReference type="Proteomes" id="UP000790709">
    <property type="component" value="Unassembled WGS sequence"/>
</dbReference>
<dbReference type="EMBL" id="MU266432">
    <property type="protein sequence ID" value="KAH7924166.1"/>
    <property type="molecule type" value="Genomic_DNA"/>
</dbReference>
<evidence type="ECO:0000313" key="1">
    <source>
        <dbReference type="EMBL" id="KAH7924166.1"/>
    </source>
</evidence>
<accession>A0ACB8BG44</accession>
<reference evidence="1" key="1">
    <citation type="journal article" date="2021" name="New Phytol.">
        <title>Evolutionary innovations through gain and loss of genes in the ectomycorrhizal Boletales.</title>
        <authorList>
            <person name="Wu G."/>
            <person name="Miyauchi S."/>
            <person name="Morin E."/>
            <person name="Kuo A."/>
            <person name="Drula E."/>
            <person name="Varga T."/>
            <person name="Kohler A."/>
            <person name="Feng B."/>
            <person name="Cao Y."/>
            <person name="Lipzen A."/>
            <person name="Daum C."/>
            <person name="Hundley H."/>
            <person name="Pangilinan J."/>
            <person name="Johnson J."/>
            <person name="Barry K."/>
            <person name="LaButti K."/>
            <person name="Ng V."/>
            <person name="Ahrendt S."/>
            <person name="Min B."/>
            <person name="Choi I.G."/>
            <person name="Park H."/>
            <person name="Plett J.M."/>
            <person name="Magnuson J."/>
            <person name="Spatafora J.W."/>
            <person name="Nagy L.G."/>
            <person name="Henrissat B."/>
            <person name="Grigoriev I.V."/>
            <person name="Yang Z.L."/>
            <person name="Xu J."/>
            <person name="Martin F.M."/>
        </authorList>
    </citation>
    <scope>NUCLEOTIDE SEQUENCE</scope>
    <source>
        <strain evidence="1">KUC20120723A-06</strain>
    </source>
</reference>
<organism evidence="1 2">
    <name type="scientific">Leucogyrophana mollusca</name>
    <dbReference type="NCBI Taxonomy" id="85980"/>
    <lineage>
        <taxon>Eukaryota</taxon>
        <taxon>Fungi</taxon>
        <taxon>Dikarya</taxon>
        <taxon>Basidiomycota</taxon>
        <taxon>Agaricomycotina</taxon>
        <taxon>Agaricomycetes</taxon>
        <taxon>Agaricomycetidae</taxon>
        <taxon>Boletales</taxon>
        <taxon>Boletales incertae sedis</taxon>
        <taxon>Leucogyrophana</taxon>
    </lineage>
</organism>
<evidence type="ECO:0000313" key="2">
    <source>
        <dbReference type="Proteomes" id="UP000790709"/>
    </source>
</evidence>
<keyword evidence="2" id="KW-1185">Reference proteome</keyword>
<protein>
    <submittedName>
        <fullName evidence="1">Uncharacterized protein</fullName>
    </submittedName>
</protein>